<organism evidence="2">
    <name type="scientific">Timema genevievae</name>
    <name type="common">Walking stick</name>
    <dbReference type="NCBI Taxonomy" id="629358"/>
    <lineage>
        <taxon>Eukaryota</taxon>
        <taxon>Metazoa</taxon>
        <taxon>Ecdysozoa</taxon>
        <taxon>Arthropoda</taxon>
        <taxon>Hexapoda</taxon>
        <taxon>Insecta</taxon>
        <taxon>Pterygota</taxon>
        <taxon>Neoptera</taxon>
        <taxon>Polyneoptera</taxon>
        <taxon>Phasmatodea</taxon>
        <taxon>Timematodea</taxon>
        <taxon>Timematoidea</taxon>
        <taxon>Timematidae</taxon>
        <taxon>Timema</taxon>
    </lineage>
</organism>
<evidence type="ECO:0000313" key="2">
    <source>
        <dbReference type="EMBL" id="CAD7595302.1"/>
    </source>
</evidence>
<dbReference type="InterPro" id="IPR022179">
    <property type="entry name" value="CFAP276"/>
</dbReference>
<feature type="region of interest" description="Disordered" evidence="1">
    <location>
        <begin position="25"/>
        <end position="45"/>
    </location>
</feature>
<sequence>MTRRVRNLDPFPSIDKEVQGTYVSPFKEPHVTDKKGGKYPPNLKKKADEGENIRKILGGSEQKSWQDGLSPWERVARHHTLSSARHIAYLKRTLEPKDHLDFVLQAATEHDKEVFPKNVDTCLQPETLGVNTWRTLRNTKVVPATTSNKFGQPLVIGGVKERRSIHNVELAVPTHHDYRSSTGYSRKENGSFYSHI</sequence>
<dbReference type="AlphaFoldDB" id="A0A7R9PLS7"/>
<feature type="compositionally biased region" description="Basic and acidic residues" evidence="1">
    <location>
        <begin position="27"/>
        <end position="36"/>
    </location>
</feature>
<dbReference type="Pfam" id="PF12494">
    <property type="entry name" value="DUF3695"/>
    <property type="match status" value="1"/>
</dbReference>
<dbReference type="EMBL" id="OE841313">
    <property type="protein sequence ID" value="CAD7595302.1"/>
    <property type="molecule type" value="Genomic_DNA"/>
</dbReference>
<name>A0A7R9PLS7_TIMGE</name>
<evidence type="ECO:0000256" key="1">
    <source>
        <dbReference type="SAM" id="MobiDB-lite"/>
    </source>
</evidence>
<accession>A0A7R9PLS7</accession>
<protein>
    <submittedName>
        <fullName evidence="2">Uncharacterized protein</fullName>
    </submittedName>
</protein>
<gene>
    <name evidence="2" type="ORF">TGEB3V08_LOCUS5960</name>
</gene>
<proteinExistence type="predicted"/>
<reference evidence="2" key="1">
    <citation type="submission" date="2020-11" db="EMBL/GenBank/DDBJ databases">
        <authorList>
            <person name="Tran Van P."/>
        </authorList>
    </citation>
    <scope>NUCLEOTIDE SEQUENCE</scope>
</reference>